<organism evidence="2 3">
    <name type="scientific">Fermentimicrarchaeum limneticum</name>
    <dbReference type="NCBI Taxonomy" id="2795018"/>
    <lineage>
        <taxon>Archaea</taxon>
        <taxon>Candidatus Micrarchaeota</taxon>
        <taxon>Candidatus Fermentimicrarchaeales</taxon>
        <taxon>Candidatus Fermentimicrarchaeaceae</taxon>
        <taxon>Candidatus Fermentimicrarchaeum</taxon>
    </lineage>
</organism>
<keyword evidence="2" id="KW-0614">Plasmid</keyword>
<feature type="transmembrane region" description="Helical" evidence="1">
    <location>
        <begin position="5"/>
        <end position="23"/>
    </location>
</feature>
<evidence type="ECO:0000313" key="3">
    <source>
        <dbReference type="Proteomes" id="UP000510821"/>
    </source>
</evidence>
<keyword evidence="1" id="KW-1133">Transmembrane helix</keyword>
<dbReference type="Proteomes" id="UP000510821">
    <property type="component" value="Plasmid pSv326-1"/>
</dbReference>
<keyword evidence="1" id="KW-0472">Membrane</keyword>
<evidence type="ECO:0000313" key="2">
    <source>
        <dbReference type="EMBL" id="QLJ53493.1"/>
    </source>
</evidence>
<protein>
    <submittedName>
        <fullName evidence="2">Uncharacterized protein</fullName>
    </submittedName>
</protein>
<accession>A0A7D5XFY0</accession>
<reference evidence="3" key="1">
    <citation type="submission" date="2020-07" db="EMBL/GenBank/DDBJ databases">
        <title>Metabolic diversity and evolutionary history of the archaeal phylum ###Micrarchaeota### uncovered from a freshwater lake metagenome.</title>
        <authorList>
            <person name="Kadnikov V.V."/>
            <person name="Savvichev A.S."/>
            <person name="Mardanov A.V."/>
            <person name="Beletsky A.V."/>
            <person name="Chupakov A.V."/>
            <person name="Kokryatskaya N.M."/>
            <person name="Pimenov N.V."/>
            <person name="Ravin N.V."/>
        </authorList>
    </citation>
    <scope>NUCLEOTIDE SEQUENCE [LARGE SCALE GENOMIC DNA]</scope>
    <source>
        <plasmid evidence="3">psv326-1</plasmid>
    </source>
</reference>
<keyword evidence="1" id="KW-0812">Transmembrane</keyword>
<feature type="transmembrane region" description="Helical" evidence="1">
    <location>
        <begin position="50"/>
        <end position="69"/>
    </location>
</feature>
<dbReference type="KEGG" id="flt:Sv326_1318"/>
<sequence length="75" mass="8031">MENIIGIIISVMIAVIVLYQVVLPTNNSAIMARNATVTETGWSNMTAGNWALTGVIQTLTVVVIVVYVVRSLLIG</sequence>
<gene>
    <name evidence="2" type="ORF">Sv326_1318</name>
</gene>
<name>A0A7D5XFY0_FERL1</name>
<geneLocation type="plasmid" evidence="3">
    <name>psv326-1</name>
</geneLocation>
<proteinExistence type="predicted"/>
<dbReference type="EMBL" id="CP058999">
    <property type="protein sequence ID" value="QLJ53493.1"/>
    <property type="molecule type" value="Genomic_DNA"/>
</dbReference>
<dbReference type="AlphaFoldDB" id="A0A7D5XFY0"/>
<evidence type="ECO:0000256" key="1">
    <source>
        <dbReference type="SAM" id="Phobius"/>
    </source>
</evidence>